<reference evidence="2" key="1">
    <citation type="journal article" date="2023" name="G3 (Bethesda)">
        <title>Whole genome assembly and annotation of the endangered Caribbean coral Acropora cervicornis.</title>
        <authorList>
            <person name="Selwyn J.D."/>
            <person name="Vollmer S.V."/>
        </authorList>
    </citation>
    <scope>NUCLEOTIDE SEQUENCE</scope>
    <source>
        <strain evidence="2">K2</strain>
    </source>
</reference>
<dbReference type="Pfam" id="PF00078">
    <property type="entry name" value="RVT_1"/>
    <property type="match status" value="1"/>
</dbReference>
<organism evidence="2 3">
    <name type="scientific">Acropora cervicornis</name>
    <name type="common">Staghorn coral</name>
    <dbReference type="NCBI Taxonomy" id="6130"/>
    <lineage>
        <taxon>Eukaryota</taxon>
        <taxon>Metazoa</taxon>
        <taxon>Cnidaria</taxon>
        <taxon>Anthozoa</taxon>
        <taxon>Hexacorallia</taxon>
        <taxon>Scleractinia</taxon>
        <taxon>Astrocoeniina</taxon>
        <taxon>Acroporidae</taxon>
        <taxon>Acropora</taxon>
    </lineage>
</organism>
<dbReference type="PROSITE" id="PS50878">
    <property type="entry name" value="RT_POL"/>
    <property type="match status" value="1"/>
</dbReference>
<dbReference type="InterPro" id="IPR000477">
    <property type="entry name" value="RT_dom"/>
</dbReference>
<comment type="caution">
    <text evidence="2">The sequence shown here is derived from an EMBL/GenBank/DDBJ whole genome shotgun (WGS) entry which is preliminary data.</text>
</comment>
<dbReference type="AlphaFoldDB" id="A0AAD9QZ76"/>
<protein>
    <submittedName>
        <fullName evidence="2">RNA-directed DNA polymerase from mobile element jockey</fullName>
    </submittedName>
</protein>
<dbReference type="Proteomes" id="UP001249851">
    <property type="component" value="Unassembled WGS sequence"/>
</dbReference>
<dbReference type="PANTHER" id="PTHR33332">
    <property type="entry name" value="REVERSE TRANSCRIPTASE DOMAIN-CONTAINING PROTEIN"/>
    <property type="match status" value="1"/>
</dbReference>
<keyword evidence="2" id="KW-0808">Transferase</keyword>
<keyword evidence="2" id="KW-0695">RNA-directed DNA polymerase</keyword>
<dbReference type="EMBL" id="JARQWQ010000008">
    <property type="protein sequence ID" value="KAK2570223.1"/>
    <property type="molecule type" value="Genomic_DNA"/>
</dbReference>
<sequence length="347" mass="39679">MDKGLFTGVVMIDLRKAFDVVDHKLLLKKFQVYGLNTNSLKWFQSYLSGRYQKVCVDGTLSEPLGIHFGVPQGSILGPALFLLFINDLPLVLKNNIGIYADDSTLYTSAPTLAEVEEKIRPDIDAVSMWAKENKMKMHPAKTKYSIILTRQKIANSAKQSLDLSVDGMQLTKVESERVLGVYIDSHLTWNKHIDTLRRKLLQRIAILSRARKYIPAKYRLLLYNASIKPLFTYCCTVRSNCSQTNLDELFKLQKRCAGLILDSPRDARSYDNFQKLKGLPVDQLFKLNKIGLLKKVIDVPCDEDLEPLATPEEAEEHEARMTEEAKIERLYQARFTQEVELAAWYDI</sequence>
<evidence type="ECO:0000313" key="2">
    <source>
        <dbReference type="EMBL" id="KAK2570223.1"/>
    </source>
</evidence>
<accession>A0AAD9QZ76</accession>
<dbReference type="GO" id="GO:0003964">
    <property type="term" value="F:RNA-directed DNA polymerase activity"/>
    <property type="evidence" value="ECO:0007669"/>
    <property type="project" value="UniProtKB-KW"/>
</dbReference>
<proteinExistence type="predicted"/>
<feature type="domain" description="Reverse transcriptase" evidence="1">
    <location>
        <begin position="1"/>
        <end position="183"/>
    </location>
</feature>
<evidence type="ECO:0000259" key="1">
    <source>
        <dbReference type="PROSITE" id="PS50878"/>
    </source>
</evidence>
<name>A0AAD9QZ76_ACRCE</name>
<keyword evidence="2" id="KW-0548">Nucleotidyltransferase</keyword>
<reference evidence="2" key="2">
    <citation type="journal article" date="2023" name="Science">
        <title>Genomic signatures of disease resistance in endangered staghorn corals.</title>
        <authorList>
            <person name="Vollmer S.V."/>
            <person name="Selwyn J.D."/>
            <person name="Despard B.A."/>
            <person name="Roesel C.L."/>
        </authorList>
    </citation>
    <scope>NUCLEOTIDE SEQUENCE</scope>
    <source>
        <strain evidence="2">K2</strain>
    </source>
</reference>
<evidence type="ECO:0000313" key="3">
    <source>
        <dbReference type="Proteomes" id="UP001249851"/>
    </source>
</evidence>
<keyword evidence="3" id="KW-1185">Reference proteome</keyword>
<gene>
    <name evidence="2" type="ORF">P5673_005001</name>
</gene>